<keyword evidence="1" id="KW-1133">Transmembrane helix</keyword>
<sequence length="858" mass="97498">MNSDWQNIVEFLRSDSGAGILALLLLFGTVAALTIIIYGFRFFVRRFAMDNSYFDHQVFLIRLPKEKPKDENKDRSLQQMREEIAVGETIFSSIGGLKAQRGWIPWLLGRNDHFSFEIVASKGKIAFYAAAPRHLARYLEQQITAHYPEAVIEEVEDYNAFGMNGKIVAANIRTRKSFALPLRTYQKMEVDPLNSLINIMSKLESDESIVAQYIVRSAHGSWHRRVRRIVTRIQQKNSVRDGIRTANLWWRALSVVGQIFGSVFESAKKDKTPDTVKRLSAVEEEILKSIEEKNLRAGLDVNIRLIVTSANVQRSAAYLENAVSVFSEFNNYSYGNSFSRANKANQERQINDFIHRRFRDDLSFLLNTEELTSVFHLPLKHVETPNIMWLTAKNAPAPADVPNEGLMLGKNVYRGVEKDIRIKRSDRRRHTYIIGKSGVGKSVLLANMAIQDIQNGEGVCVLDPHGDLIEDILQRIPPERAEDVVIFSPADMERPLALNLLEFDPRYPEQKSFVINEMIGIFDKLYDLKQTGGPMFEQYMRNALLLIMEDPESGSTLMEIPKVLSDENFRKLKLSRCKNRTVVDFWKKEAEKAGGDAALANIVPYITSKLTAFISNDMMRPIIGQQKSSFNFRDLMDRQKILLIDLPKGVVGEMNAYLLGMIVVGKILMAALSRTDMPAEQRKDFYLYIDEFQNFTTNSICQILSEARKYALNLIIAHQYIGQLVKSNQASNTSEIKNAVFGNVGTMITFKIGTDDAEFLVKEFSPVFNVYDLLNIDKGTAYIKLLVDNSPTRPFSMKTIWPLVGIRQEGISHKIRALSRLKYGQDRSIVEAEIIRRTETPTPVLAKATPFTADKVMG</sequence>
<evidence type="ECO:0000259" key="2">
    <source>
        <dbReference type="Pfam" id="PF01935"/>
    </source>
</evidence>
<dbReference type="PANTHER" id="PTHR30121:SF6">
    <property type="entry name" value="SLR6007 PROTEIN"/>
    <property type="match status" value="1"/>
</dbReference>
<gene>
    <name evidence="4" type="ORF">CVU83_01035</name>
</gene>
<dbReference type="Proteomes" id="UP000233325">
    <property type="component" value="Unassembled WGS sequence"/>
</dbReference>
<dbReference type="SUPFAM" id="SSF52540">
    <property type="entry name" value="P-loop containing nucleoside triphosphate hydrolases"/>
    <property type="match status" value="1"/>
</dbReference>
<accession>A0A2N2E297</accession>
<feature type="transmembrane region" description="Helical" evidence="1">
    <location>
        <begin position="20"/>
        <end position="44"/>
    </location>
</feature>
<dbReference type="PANTHER" id="PTHR30121">
    <property type="entry name" value="UNCHARACTERIZED PROTEIN YJGR-RELATED"/>
    <property type="match status" value="1"/>
</dbReference>
<evidence type="ECO:0000313" key="5">
    <source>
        <dbReference type="Proteomes" id="UP000233325"/>
    </source>
</evidence>
<reference evidence="4 5" key="1">
    <citation type="journal article" date="2017" name="ISME J.">
        <title>Potential for microbial H2 and metal transformations associated with novel bacteria and archaea in deep terrestrial subsurface sediments.</title>
        <authorList>
            <person name="Hernsdorf A.W."/>
            <person name="Amano Y."/>
            <person name="Miyakawa K."/>
            <person name="Ise K."/>
            <person name="Suzuki Y."/>
            <person name="Anantharaman K."/>
            <person name="Probst A."/>
            <person name="Burstein D."/>
            <person name="Thomas B.C."/>
            <person name="Banfield J.F."/>
        </authorList>
    </citation>
    <scope>NUCLEOTIDE SEQUENCE [LARGE SCALE GENOMIC DNA]</scope>
    <source>
        <strain evidence="4">HGW-Falkowbacteria-2</strain>
    </source>
</reference>
<feature type="domain" description="DUF8128" evidence="3">
    <location>
        <begin position="107"/>
        <end position="389"/>
    </location>
</feature>
<feature type="domain" description="Helicase HerA central" evidence="2">
    <location>
        <begin position="428"/>
        <end position="505"/>
    </location>
</feature>
<dbReference type="Pfam" id="PF26449">
    <property type="entry name" value="DUF8128"/>
    <property type="match status" value="1"/>
</dbReference>
<dbReference type="InterPro" id="IPR002789">
    <property type="entry name" value="HerA_central"/>
</dbReference>
<keyword evidence="1" id="KW-0812">Transmembrane</keyword>
<dbReference type="AlphaFoldDB" id="A0A2N2E297"/>
<evidence type="ECO:0000256" key="1">
    <source>
        <dbReference type="SAM" id="Phobius"/>
    </source>
</evidence>
<dbReference type="InterPro" id="IPR027417">
    <property type="entry name" value="P-loop_NTPase"/>
</dbReference>
<proteinExistence type="predicted"/>
<evidence type="ECO:0000259" key="3">
    <source>
        <dbReference type="Pfam" id="PF26449"/>
    </source>
</evidence>
<comment type="caution">
    <text evidence="4">The sequence shown here is derived from an EMBL/GenBank/DDBJ whole genome shotgun (WGS) entry which is preliminary data.</text>
</comment>
<protein>
    <submittedName>
        <fullName evidence="4">Uncharacterized protein</fullName>
    </submittedName>
</protein>
<dbReference type="Gene3D" id="3.40.50.300">
    <property type="entry name" value="P-loop containing nucleotide triphosphate hydrolases"/>
    <property type="match status" value="2"/>
</dbReference>
<dbReference type="Pfam" id="PF01935">
    <property type="entry name" value="DUF87"/>
    <property type="match status" value="1"/>
</dbReference>
<dbReference type="InterPro" id="IPR051162">
    <property type="entry name" value="T4SS_component"/>
</dbReference>
<keyword evidence="1" id="KW-0472">Membrane</keyword>
<organism evidence="4 5">
    <name type="scientific">Candidatus Falkowbacteria bacterium HGW-Falkowbacteria-2</name>
    <dbReference type="NCBI Taxonomy" id="2013769"/>
    <lineage>
        <taxon>Bacteria</taxon>
        <taxon>Candidatus Falkowiibacteriota</taxon>
    </lineage>
</organism>
<dbReference type="EMBL" id="PHAH01000009">
    <property type="protein sequence ID" value="PKM88869.1"/>
    <property type="molecule type" value="Genomic_DNA"/>
</dbReference>
<dbReference type="InterPro" id="IPR058441">
    <property type="entry name" value="DUF8128"/>
</dbReference>
<evidence type="ECO:0000313" key="4">
    <source>
        <dbReference type="EMBL" id="PKM88869.1"/>
    </source>
</evidence>
<name>A0A2N2E297_9BACT</name>